<feature type="domain" description="Protein kinase" evidence="6">
    <location>
        <begin position="96"/>
        <end position="359"/>
    </location>
</feature>
<proteinExistence type="inferred from homology"/>
<dbReference type="InterPro" id="IPR017441">
    <property type="entry name" value="Protein_kinase_ATP_BS"/>
</dbReference>
<comment type="subunit">
    <text evidence="1">Monomer.</text>
</comment>
<feature type="binding site" evidence="4">
    <location>
        <position position="125"/>
    </location>
    <ligand>
        <name>ATP</name>
        <dbReference type="ChEBI" id="CHEBI:30616"/>
    </ligand>
</feature>
<protein>
    <recommendedName>
        <fullName evidence="6">Protein kinase domain-containing protein</fullName>
    </recommendedName>
</protein>
<evidence type="ECO:0000256" key="5">
    <source>
        <dbReference type="RuleBase" id="RU000304"/>
    </source>
</evidence>
<evidence type="ECO:0000313" key="7">
    <source>
        <dbReference type="EMBL" id="CAD8188033.1"/>
    </source>
</evidence>
<dbReference type="AlphaFoldDB" id="A0A8S1WFE2"/>
<dbReference type="PROSITE" id="PS00107">
    <property type="entry name" value="PROTEIN_KINASE_ATP"/>
    <property type="match status" value="1"/>
</dbReference>
<dbReference type="EMBL" id="CAJJDO010000090">
    <property type="protein sequence ID" value="CAD8188033.1"/>
    <property type="molecule type" value="Genomic_DNA"/>
</dbReference>
<dbReference type="InterPro" id="IPR008271">
    <property type="entry name" value="Ser/Thr_kinase_AS"/>
</dbReference>
<keyword evidence="8" id="KW-1185">Reference proteome</keyword>
<keyword evidence="2 4" id="KW-0547">Nucleotide-binding</keyword>
<dbReference type="PROSITE" id="PS00108">
    <property type="entry name" value="PROTEIN_KINASE_ST"/>
    <property type="match status" value="1"/>
</dbReference>
<name>A0A8S1WFE2_9CILI</name>
<keyword evidence="5" id="KW-0808">Transferase</keyword>
<keyword evidence="5" id="KW-0418">Kinase</keyword>
<evidence type="ECO:0000313" key="8">
    <source>
        <dbReference type="Proteomes" id="UP000689195"/>
    </source>
</evidence>
<reference evidence="7" key="1">
    <citation type="submission" date="2021-01" db="EMBL/GenBank/DDBJ databases">
        <authorList>
            <consortium name="Genoscope - CEA"/>
            <person name="William W."/>
        </authorList>
    </citation>
    <scope>NUCLEOTIDE SEQUENCE</scope>
</reference>
<evidence type="ECO:0000256" key="1">
    <source>
        <dbReference type="ARBA" id="ARBA00011245"/>
    </source>
</evidence>
<dbReference type="GO" id="GO:0005737">
    <property type="term" value="C:cytoplasm"/>
    <property type="evidence" value="ECO:0007669"/>
    <property type="project" value="TreeGrafter"/>
</dbReference>
<dbReference type="GO" id="GO:0044773">
    <property type="term" value="P:mitotic DNA damage checkpoint signaling"/>
    <property type="evidence" value="ECO:0007669"/>
    <property type="project" value="TreeGrafter"/>
</dbReference>
<dbReference type="InterPro" id="IPR000719">
    <property type="entry name" value="Prot_kinase_dom"/>
</dbReference>
<dbReference type="GO" id="GO:0005634">
    <property type="term" value="C:nucleus"/>
    <property type="evidence" value="ECO:0007669"/>
    <property type="project" value="TreeGrafter"/>
</dbReference>
<accession>A0A8S1WFE2</accession>
<evidence type="ECO:0000259" key="6">
    <source>
        <dbReference type="PROSITE" id="PS50011"/>
    </source>
</evidence>
<dbReference type="PANTHER" id="PTHR44167:SF18">
    <property type="entry name" value="PROTEIN KINASE DOMAIN-CONTAINING PROTEIN"/>
    <property type="match status" value="1"/>
</dbReference>
<dbReference type="Pfam" id="PF00069">
    <property type="entry name" value="Pkinase"/>
    <property type="match status" value="1"/>
</dbReference>
<dbReference type="Proteomes" id="UP000689195">
    <property type="component" value="Unassembled WGS sequence"/>
</dbReference>
<dbReference type="PROSITE" id="PS50011">
    <property type="entry name" value="PROTEIN_KINASE_DOM"/>
    <property type="match status" value="1"/>
</dbReference>
<keyword evidence="5" id="KW-0723">Serine/threonine-protein kinase</keyword>
<dbReference type="FunFam" id="1.10.510.10:FF:000571">
    <property type="entry name" value="Maternal embryonic leucine zipper kinase"/>
    <property type="match status" value="1"/>
</dbReference>
<dbReference type="PANTHER" id="PTHR44167">
    <property type="entry name" value="OVARIAN-SPECIFIC SERINE/THREONINE-PROTEIN KINASE LOK-RELATED"/>
    <property type="match status" value="1"/>
</dbReference>
<evidence type="ECO:0000256" key="4">
    <source>
        <dbReference type="PROSITE-ProRule" id="PRU10141"/>
    </source>
</evidence>
<dbReference type="GO" id="GO:0005524">
    <property type="term" value="F:ATP binding"/>
    <property type="evidence" value="ECO:0007669"/>
    <property type="project" value="UniProtKB-UniRule"/>
</dbReference>
<gene>
    <name evidence="7" type="ORF">PPENT_87.1.T0900167</name>
</gene>
<organism evidence="7 8">
    <name type="scientific">Paramecium pentaurelia</name>
    <dbReference type="NCBI Taxonomy" id="43138"/>
    <lineage>
        <taxon>Eukaryota</taxon>
        <taxon>Sar</taxon>
        <taxon>Alveolata</taxon>
        <taxon>Ciliophora</taxon>
        <taxon>Intramacronucleata</taxon>
        <taxon>Oligohymenophorea</taxon>
        <taxon>Peniculida</taxon>
        <taxon>Parameciidae</taxon>
        <taxon>Paramecium</taxon>
    </lineage>
</organism>
<dbReference type="GO" id="GO:0004674">
    <property type="term" value="F:protein serine/threonine kinase activity"/>
    <property type="evidence" value="ECO:0007669"/>
    <property type="project" value="UniProtKB-KW"/>
</dbReference>
<keyword evidence="3 4" id="KW-0067">ATP-binding</keyword>
<dbReference type="OrthoDB" id="10261027at2759"/>
<evidence type="ECO:0000256" key="2">
    <source>
        <dbReference type="ARBA" id="ARBA00022741"/>
    </source>
</evidence>
<comment type="caution">
    <text evidence="7">The sequence shown here is derived from an EMBL/GenBank/DDBJ whole genome shotgun (WGS) entry which is preliminary data.</text>
</comment>
<comment type="similarity">
    <text evidence="5">Belongs to the protein kinase superfamily.</text>
</comment>
<sequence length="364" mass="42966">MICHKKYLIFKEPYTIELHSNKIVLQNIAQKITHILQLEQGSVVDWKLDKKDCKVLALGIQIDNKWEYFYMKQQNLTLLKDFLDGKVQYHDIFKLYLIIGFLGKGAFGKVFKCQNNYNGRILACKSLRKSSKYNEKDFINEVQCMQNLKHPNLVQLKEFSIEQNYFYILMEYVEGETLKNLMKNNLLDEKEKMIIVQQLLSLVNYFHSEGYIYRDFKPENILFIENNVNKLKLIDFGLTIKIDEIVSNKYQVCGTLGYIAPEVFQRTYKYDFKSDIFSLGALIYELFSGIYLLQNCDSQELQNMSKKFQINKEILSNIKNQTIQKLLYGMLQEDPDQRLNSREAIDIFKQGYQNCDELLTTNTD</sequence>
<evidence type="ECO:0000256" key="3">
    <source>
        <dbReference type="ARBA" id="ARBA00022840"/>
    </source>
</evidence>